<proteinExistence type="predicted"/>
<keyword evidence="11" id="KW-0418">Kinase</keyword>
<evidence type="ECO:0000256" key="3">
    <source>
        <dbReference type="ARBA" id="ARBA00022553"/>
    </source>
</evidence>
<dbReference type="Pfam" id="PF02518">
    <property type="entry name" value="HATPase_c"/>
    <property type="match status" value="1"/>
</dbReference>
<dbReference type="InterPro" id="IPR003661">
    <property type="entry name" value="HisK_dim/P_dom"/>
</dbReference>
<dbReference type="PROSITE" id="PS50112">
    <property type="entry name" value="PAS"/>
    <property type="match status" value="1"/>
</dbReference>
<dbReference type="SUPFAM" id="SSF55874">
    <property type="entry name" value="ATPase domain of HSP90 chaperone/DNA topoisomerase II/histidine kinase"/>
    <property type="match status" value="1"/>
</dbReference>
<dbReference type="SMART" id="SM00091">
    <property type="entry name" value="PAS"/>
    <property type="match status" value="3"/>
</dbReference>
<evidence type="ECO:0000256" key="1">
    <source>
        <dbReference type="ARBA" id="ARBA00000085"/>
    </source>
</evidence>
<evidence type="ECO:0000259" key="10">
    <source>
        <dbReference type="PROSITE" id="PS50113"/>
    </source>
</evidence>
<dbReference type="PROSITE" id="PS50113">
    <property type="entry name" value="PAC"/>
    <property type="match status" value="3"/>
</dbReference>
<dbReference type="SMART" id="SM00388">
    <property type="entry name" value="HisKA"/>
    <property type="match status" value="1"/>
</dbReference>
<evidence type="ECO:0000259" key="7">
    <source>
        <dbReference type="PROSITE" id="PS50109"/>
    </source>
</evidence>
<dbReference type="Pfam" id="PF08448">
    <property type="entry name" value="PAS_4"/>
    <property type="match status" value="1"/>
</dbReference>
<evidence type="ECO:0000259" key="9">
    <source>
        <dbReference type="PROSITE" id="PS50112"/>
    </source>
</evidence>
<dbReference type="InterPro" id="IPR005467">
    <property type="entry name" value="His_kinase_dom"/>
</dbReference>
<dbReference type="InterPro" id="IPR013655">
    <property type="entry name" value="PAS_fold_3"/>
</dbReference>
<evidence type="ECO:0000256" key="2">
    <source>
        <dbReference type="ARBA" id="ARBA00012438"/>
    </source>
</evidence>
<dbReference type="SUPFAM" id="SSF47384">
    <property type="entry name" value="Homodimeric domain of signal transducing histidine kinase"/>
    <property type="match status" value="1"/>
</dbReference>
<keyword evidence="11" id="KW-0808">Transferase</keyword>
<feature type="domain" description="PAC" evidence="10">
    <location>
        <begin position="390"/>
        <end position="443"/>
    </location>
</feature>
<dbReference type="InterPro" id="IPR011006">
    <property type="entry name" value="CheY-like_superfamily"/>
</dbReference>
<dbReference type="Gene3D" id="3.30.565.10">
    <property type="entry name" value="Histidine kinase-like ATPase, C-terminal domain"/>
    <property type="match status" value="1"/>
</dbReference>
<dbReference type="InterPro" id="IPR001789">
    <property type="entry name" value="Sig_transdc_resp-reg_receiver"/>
</dbReference>
<protein>
    <recommendedName>
        <fullName evidence="2">histidine kinase</fullName>
        <ecNumber evidence="2">2.7.13.3</ecNumber>
    </recommendedName>
</protein>
<dbReference type="PANTHER" id="PTHR43065">
    <property type="entry name" value="SENSOR HISTIDINE KINASE"/>
    <property type="match status" value="1"/>
</dbReference>
<dbReference type="Proteomes" id="UP000179840">
    <property type="component" value="Unassembled WGS sequence"/>
</dbReference>
<evidence type="ECO:0000256" key="5">
    <source>
        <dbReference type="SAM" id="Coils"/>
    </source>
</evidence>
<sequence length="1134" mass="124172">MRAPAWPSGGGSMGELIRQRDWSATSLGALEGWPAHLRTSVDIMLNSPMAMVLMWGPQHVMIYNDDYIQIAGARHPAALGGTVPAVWPEIWDWNARILAAGMRGETQVHRERCLPLLRDGKPTDVCFDLFYAPVHGADGQVDGVLCTALELTARMEEGRQLKLTTAELGQLNTTLQAESEAVRAANRRLGEERALLRALFQQAPSFMALLRGPQHVFELANEHYLRLVGRSELELLGKTVESALPEVKAQGFIELLDQVYRTGEPFEGRQVKVDLRTAGGRTGQRQIDFVYQPIKDDEGVVTGILVEGIDVTERMEGEERLRLAQQAGGIGTFEWFPETGAMLVSPMFRRLWGIADEEEVTERLLVSLVDARDQQKVGPSKLDLTPNPLEYVEYRIRRPADGALRWIARQGEVVAGRMPGQRRYVGVSFDVTERRQIEDELNASQERMAAIFGQASVGLSELGLDGRFQRVNGALCRMLGRSAEELLSLNMNDIMHPADVPGNSVLFQRLVETGESFSLEKRYLKPDGSQVWVSSNVSRLLDEQGQTRSLIAVKTDITDRRRVEKALHELNETLEHRVEQEVGERTKAEDALRQAQKMEAVGQLTGGIAHDFNNVLQIISGNLHLLHHLTGSDGLMRQRLDTAIAAVERGAKLSSHLLAFARRQPLKPVVADLARVVRNMDALLRRAMGEAIDIVLVGGGGLWNTLVDRSQIENVILNLAINARDAMDGAGKLTIELGNVVLDEQYVHKLVDVPAGQYVMLSVTDTGRGMSGPVLQRAFEPFFTTKPEGAGTGLGLSMAYGFVTQSRGHIRIYSEPGVGTGVKIYLPRSLMAEADEELELSGVVTGGTETVLVVEDDVGVRTTVVDMLGALGYTVLKAEDGESALAVLHSGAQIDLLFTDVIMPGPVSSTEMARQARELQPDIAVLFTSGYAQDVIVHEGRLDAGVELLSKPYRREELARKLRHVLANRQQQMRARQFERSGAPVAGSPASGSTAASVLGSGTPGLDLTGHAPEPQGDMPTSMKILVVEDNLDSQLMVCELVGMLGHTVSGVSDGEAAWKLLNEQDFDILFTDVSLPGMSGIALARMVLREKPGMRIIFSTGYGKESMDELGFSASVLRKPYDLTELQAALDQP</sequence>
<comment type="catalytic activity">
    <reaction evidence="1">
        <text>ATP + protein L-histidine = ADP + protein N-phospho-L-histidine.</text>
        <dbReference type="EC" id="2.7.13.3"/>
    </reaction>
</comment>
<evidence type="ECO:0000256" key="6">
    <source>
        <dbReference type="SAM" id="MobiDB-lite"/>
    </source>
</evidence>
<feature type="domain" description="PAS" evidence="9">
    <location>
        <begin position="444"/>
        <end position="514"/>
    </location>
</feature>
<dbReference type="Gene3D" id="1.10.287.130">
    <property type="match status" value="1"/>
</dbReference>
<gene>
    <name evidence="11" type="ORF">AKG95_06430</name>
</gene>
<dbReference type="SMART" id="SM00086">
    <property type="entry name" value="PAC"/>
    <property type="match status" value="3"/>
</dbReference>
<evidence type="ECO:0000313" key="11">
    <source>
        <dbReference type="EMBL" id="OHV97916.1"/>
    </source>
</evidence>
<evidence type="ECO:0000313" key="12">
    <source>
        <dbReference type="Proteomes" id="UP000179840"/>
    </source>
</evidence>
<dbReference type="InterPro" id="IPR013656">
    <property type="entry name" value="PAS_4"/>
</dbReference>
<evidence type="ECO:0000259" key="8">
    <source>
        <dbReference type="PROSITE" id="PS50110"/>
    </source>
</evidence>
<dbReference type="InterPro" id="IPR004358">
    <property type="entry name" value="Sig_transdc_His_kin-like_C"/>
</dbReference>
<feature type="coiled-coil region" evidence="5">
    <location>
        <begin position="571"/>
        <end position="598"/>
    </location>
</feature>
<feature type="domain" description="PAC" evidence="10">
    <location>
        <begin position="517"/>
        <end position="569"/>
    </location>
</feature>
<dbReference type="Gene3D" id="3.30.450.20">
    <property type="entry name" value="PAS domain"/>
    <property type="match status" value="4"/>
</dbReference>
<dbReference type="PROSITE" id="PS50109">
    <property type="entry name" value="HIS_KIN"/>
    <property type="match status" value="1"/>
</dbReference>
<feature type="domain" description="PAC" evidence="10">
    <location>
        <begin position="269"/>
        <end position="323"/>
    </location>
</feature>
<name>A0A1S1UC88_9BURK</name>
<dbReference type="SUPFAM" id="SSF52172">
    <property type="entry name" value="CheY-like"/>
    <property type="match status" value="2"/>
</dbReference>
<feature type="domain" description="Response regulatory" evidence="8">
    <location>
        <begin position="850"/>
        <end position="966"/>
    </location>
</feature>
<accession>A0A1S1UC88</accession>
<dbReference type="InterPro" id="IPR001610">
    <property type="entry name" value="PAC"/>
</dbReference>
<feature type="domain" description="Response regulatory" evidence="8">
    <location>
        <begin position="1024"/>
        <end position="1134"/>
    </location>
</feature>
<evidence type="ECO:0000256" key="4">
    <source>
        <dbReference type="PROSITE-ProRule" id="PRU00169"/>
    </source>
</evidence>
<dbReference type="InterPro" id="IPR000700">
    <property type="entry name" value="PAS-assoc_C"/>
</dbReference>
<dbReference type="PROSITE" id="PS50110">
    <property type="entry name" value="RESPONSE_REGULATORY"/>
    <property type="match status" value="2"/>
</dbReference>
<dbReference type="InterPro" id="IPR036097">
    <property type="entry name" value="HisK_dim/P_sf"/>
</dbReference>
<dbReference type="NCBIfam" id="TIGR00229">
    <property type="entry name" value="sensory_box"/>
    <property type="match status" value="2"/>
</dbReference>
<dbReference type="Gene3D" id="2.10.70.100">
    <property type="match status" value="1"/>
</dbReference>
<feature type="modified residue" description="4-aspartylphosphate" evidence="4">
    <location>
        <position position="1073"/>
    </location>
</feature>
<dbReference type="Pfam" id="PF08447">
    <property type="entry name" value="PAS_3"/>
    <property type="match status" value="1"/>
</dbReference>
<comment type="caution">
    <text evidence="11">The sequence shown here is derived from an EMBL/GenBank/DDBJ whole genome shotgun (WGS) entry which is preliminary data.</text>
</comment>
<dbReference type="SMART" id="SM00387">
    <property type="entry name" value="HATPase_c"/>
    <property type="match status" value="1"/>
</dbReference>
<keyword evidence="5" id="KW-0175">Coiled coil</keyword>
<keyword evidence="3 4" id="KW-0597">Phosphoprotein</keyword>
<reference evidence="11 12" key="1">
    <citation type="submission" date="2015-06" db="EMBL/GenBank/DDBJ databases">
        <title>Draft genome sequencing of a biphenyl-degrading bacterium, Janthinobacterium lividum MEG1.</title>
        <authorList>
            <person name="Shimodaira J."/>
            <person name="Hatta T."/>
        </authorList>
    </citation>
    <scope>NUCLEOTIDE SEQUENCE [LARGE SCALE GENOMIC DNA]</scope>
    <source>
        <strain evidence="11 12">MEG1</strain>
    </source>
</reference>
<dbReference type="InterPro" id="IPR000014">
    <property type="entry name" value="PAS"/>
</dbReference>
<dbReference type="InterPro" id="IPR003594">
    <property type="entry name" value="HATPase_dom"/>
</dbReference>
<organism evidence="11 12">
    <name type="scientific">Janthinobacterium lividum</name>
    <dbReference type="NCBI Taxonomy" id="29581"/>
    <lineage>
        <taxon>Bacteria</taxon>
        <taxon>Pseudomonadati</taxon>
        <taxon>Pseudomonadota</taxon>
        <taxon>Betaproteobacteria</taxon>
        <taxon>Burkholderiales</taxon>
        <taxon>Oxalobacteraceae</taxon>
        <taxon>Janthinobacterium</taxon>
    </lineage>
</organism>
<dbReference type="InterPro" id="IPR036890">
    <property type="entry name" value="HATPase_C_sf"/>
</dbReference>
<dbReference type="PANTHER" id="PTHR43065:SF42">
    <property type="entry name" value="TWO-COMPONENT SENSOR PPRA"/>
    <property type="match status" value="1"/>
</dbReference>
<dbReference type="SUPFAM" id="SSF55785">
    <property type="entry name" value="PYP-like sensor domain (PAS domain)"/>
    <property type="match status" value="4"/>
</dbReference>
<dbReference type="AlphaFoldDB" id="A0A1S1UC88"/>
<dbReference type="Pfam" id="PF00072">
    <property type="entry name" value="Response_reg"/>
    <property type="match status" value="2"/>
</dbReference>
<dbReference type="Gene3D" id="3.40.50.2300">
    <property type="match status" value="2"/>
</dbReference>
<dbReference type="CDD" id="cd18161">
    <property type="entry name" value="REC_hyHK_blue-like"/>
    <property type="match status" value="1"/>
</dbReference>
<feature type="domain" description="Histidine kinase" evidence="7">
    <location>
        <begin position="607"/>
        <end position="830"/>
    </location>
</feature>
<dbReference type="PRINTS" id="PR00344">
    <property type="entry name" value="BCTRLSENSOR"/>
</dbReference>
<dbReference type="GO" id="GO:0000155">
    <property type="term" value="F:phosphorelay sensor kinase activity"/>
    <property type="evidence" value="ECO:0007669"/>
    <property type="project" value="InterPro"/>
</dbReference>
<feature type="region of interest" description="Disordered" evidence="6">
    <location>
        <begin position="976"/>
        <end position="1019"/>
    </location>
</feature>
<feature type="compositionally biased region" description="Low complexity" evidence="6">
    <location>
        <begin position="981"/>
        <end position="998"/>
    </location>
</feature>
<feature type="modified residue" description="4-aspartylphosphate" evidence="4">
    <location>
        <position position="900"/>
    </location>
</feature>
<dbReference type="InterPro" id="IPR035965">
    <property type="entry name" value="PAS-like_dom_sf"/>
</dbReference>
<dbReference type="SMART" id="SM00448">
    <property type="entry name" value="REC"/>
    <property type="match status" value="2"/>
</dbReference>
<dbReference type="EMBL" id="LFKP01000004">
    <property type="protein sequence ID" value="OHV97916.1"/>
    <property type="molecule type" value="Genomic_DNA"/>
</dbReference>
<dbReference type="CDD" id="cd00130">
    <property type="entry name" value="PAS"/>
    <property type="match status" value="2"/>
</dbReference>
<dbReference type="EC" id="2.7.13.3" evidence="2"/>